<dbReference type="AlphaFoldDB" id="A0A8J6ZJ05"/>
<dbReference type="PANTHER" id="PTHR35201">
    <property type="entry name" value="TERPENE SYNTHASE"/>
    <property type="match status" value="1"/>
</dbReference>
<dbReference type="SFLD" id="SFLDG01020">
    <property type="entry name" value="Terpene_Cyclase_Like_2"/>
    <property type="match status" value="1"/>
</dbReference>
<dbReference type="Pfam" id="PF19086">
    <property type="entry name" value="Terpene_syn_C_2"/>
    <property type="match status" value="1"/>
</dbReference>
<proteinExistence type="inferred from homology"/>
<comment type="similarity">
    <text evidence="1">Belongs to the terpene synthase family.</text>
</comment>
<keyword evidence="1" id="KW-0460">Magnesium</keyword>
<dbReference type="EC" id="4.2.3.-" evidence="1"/>
<keyword evidence="1" id="KW-0479">Metal-binding</keyword>
<keyword evidence="3" id="KW-1185">Reference proteome</keyword>
<comment type="caution">
    <text evidence="2">The sequence shown here is derived from an EMBL/GenBank/DDBJ whole genome shotgun (WGS) entry which is preliminary data.</text>
</comment>
<gene>
    <name evidence="2" type="ORF">IQ276_05865</name>
</gene>
<dbReference type="SUPFAM" id="SSF48576">
    <property type="entry name" value="Terpenoid synthases"/>
    <property type="match status" value="1"/>
</dbReference>
<dbReference type="InterPro" id="IPR008949">
    <property type="entry name" value="Isoprenoid_synthase_dom_sf"/>
</dbReference>
<dbReference type="InterPro" id="IPR034686">
    <property type="entry name" value="Terpene_cyclase-like_2"/>
</dbReference>
<dbReference type="GO" id="GO:0010333">
    <property type="term" value="F:terpene synthase activity"/>
    <property type="evidence" value="ECO:0007669"/>
    <property type="project" value="InterPro"/>
</dbReference>
<dbReference type="CDD" id="cd00687">
    <property type="entry name" value="Terpene_cyclase_nonplant_C1"/>
    <property type="match status" value="1"/>
</dbReference>
<name>A0A8J6ZJ05_DESMC</name>
<dbReference type="Proteomes" id="UP000622533">
    <property type="component" value="Unassembled WGS sequence"/>
</dbReference>
<evidence type="ECO:0000313" key="2">
    <source>
        <dbReference type="EMBL" id="MBE9021999.1"/>
    </source>
</evidence>
<dbReference type="RefSeq" id="WP_193914413.1">
    <property type="nucleotide sequence ID" value="NZ_JADEXS020000001.1"/>
</dbReference>
<sequence>MKELLSPSLYCPFPHQINKHVDILQEYALEWVLRFNLQASETAFARLSKSKFFLLAASAYPNCDLEELKIGNDWLSWVFIWDDQCDMSEFKKQPEALKIFQQRFIEILKGSEPTSQDMPINHALADLRQRTRQRTNEKWFNHFLHCFEQYCHGCVEEAAIRAQGIVPDIDTYMKCRRFSVGGYLFLTVSEFCNQFMLSDVLRNHEIVKKLELLTIDILAWCNDVFSASREMESGDVHNLVLVLHYLQTIPLNEAINLAASMHNKKVKELINLEASIPSFGEEIDVEMAKYISIMHSWISGNLNWYSLTGRYETTEKLELVNC</sequence>
<keyword evidence="1" id="KW-0456">Lyase</keyword>
<dbReference type="Gene3D" id="1.10.600.10">
    <property type="entry name" value="Farnesyl Diphosphate Synthase"/>
    <property type="match status" value="1"/>
</dbReference>
<dbReference type="EMBL" id="JADEXS010000052">
    <property type="protein sequence ID" value="MBE9021999.1"/>
    <property type="molecule type" value="Genomic_DNA"/>
</dbReference>
<dbReference type="PANTHER" id="PTHR35201:SF4">
    <property type="entry name" value="BETA-PINACENE SYNTHASE-RELATED"/>
    <property type="match status" value="1"/>
</dbReference>
<dbReference type="GO" id="GO:0046872">
    <property type="term" value="F:metal ion binding"/>
    <property type="evidence" value="ECO:0007669"/>
    <property type="project" value="UniProtKB-KW"/>
</dbReference>
<organism evidence="2 3">
    <name type="scientific">Desmonostoc muscorum LEGE 12446</name>
    <dbReference type="NCBI Taxonomy" id="1828758"/>
    <lineage>
        <taxon>Bacteria</taxon>
        <taxon>Bacillati</taxon>
        <taxon>Cyanobacteriota</taxon>
        <taxon>Cyanophyceae</taxon>
        <taxon>Nostocales</taxon>
        <taxon>Nostocaceae</taxon>
        <taxon>Desmonostoc</taxon>
    </lineage>
</organism>
<dbReference type="SFLD" id="SFLDS00005">
    <property type="entry name" value="Isoprenoid_Synthase_Type_I"/>
    <property type="match status" value="1"/>
</dbReference>
<protein>
    <recommendedName>
        <fullName evidence="1">Terpene synthase</fullName>
        <ecNumber evidence="1">4.2.3.-</ecNumber>
    </recommendedName>
</protein>
<reference evidence="2" key="1">
    <citation type="submission" date="2020-10" db="EMBL/GenBank/DDBJ databases">
        <authorList>
            <person name="Castelo-Branco R."/>
            <person name="Eusebio N."/>
            <person name="Adriana R."/>
            <person name="Vieira A."/>
            <person name="Brugerolle De Fraissinette N."/>
            <person name="Rezende De Castro R."/>
            <person name="Schneider M.P."/>
            <person name="Vasconcelos V."/>
            <person name="Leao P.N."/>
        </authorList>
    </citation>
    <scope>NUCLEOTIDE SEQUENCE</scope>
    <source>
        <strain evidence="2">LEGE 12446</strain>
    </source>
</reference>
<evidence type="ECO:0000256" key="1">
    <source>
        <dbReference type="RuleBase" id="RU366034"/>
    </source>
</evidence>
<accession>A0A8J6ZJ05</accession>
<comment type="cofactor">
    <cofactor evidence="1">
        <name>Mg(2+)</name>
        <dbReference type="ChEBI" id="CHEBI:18420"/>
    </cofactor>
</comment>
<evidence type="ECO:0000313" key="3">
    <source>
        <dbReference type="Proteomes" id="UP000622533"/>
    </source>
</evidence>